<dbReference type="Pfam" id="PF00990">
    <property type="entry name" value="GGDEF"/>
    <property type="match status" value="1"/>
</dbReference>
<dbReference type="OrthoDB" id="9777298at2"/>
<feature type="domain" description="GGDEF" evidence="5">
    <location>
        <begin position="283"/>
        <end position="436"/>
    </location>
</feature>
<evidence type="ECO:0000259" key="5">
    <source>
        <dbReference type="PROSITE" id="PS50887"/>
    </source>
</evidence>
<dbReference type="NCBIfam" id="TIGR00254">
    <property type="entry name" value="GGDEF"/>
    <property type="match status" value="1"/>
</dbReference>
<dbReference type="GO" id="GO:0007165">
    <property type="term" value="P:signal transduction"/>
    <property type="evidence" value="ECO:0007669"/>
    <property type="project" value="InterPro"/>
</dbReference>
<dbReference type="CDD" id="cd01949">
    <property type="entry name" value="GGDEF"/>
    <property type="match status" value="1"/>
</dbReference>
<keyword evidence="3" id="KW-0472">Membrane</keyword>
<dbReference type="PANTHER" id="PTHR45138">
    <property type="entry name" value="REGULATORY COMPONENTS OF SENSORY TRANSDUCTION SYSTEM"/>
    <property type="match status" value="1"/>
</dbReference>
<dbReference type="Pfam" id="PF00672">
    <property type="entry name" value="HAMP"/>
    <property type="match status" value="1"/>
</dbReference>
<accession>S7VJ60</accession>
<dbReference type="GO" id="GO:1902201">
    <property type="term" value="P:negative regulation of bacterial-type flagellum-dependent cell motility"/>
    <property type="evidence" value="ECO:0007669"/>
    <property type="project" value="TreeGrafter"/>
</dbReference>
<feature type="transmembrane region" description="Helical" evidence="3">
    <location>
        <begin position="12"/>
        <end position="31"/>
    </location>
</feature>
<evidence type="ECO:0000256" key="3">
    <source>
        <dbReference type="SAM" id="Phobius"/>
    </source>
</evidence>
<feature type="transmembrane region" description="Helical" evidence="3">
    <location>
        <begin position="178"/>
        <end position="200"/>
    </location>
</feature>
<dbReference type="eggNOG" id="COG2199">
    <property type="taxonomic scope" value="Bacteria"/>
</dbReference>
<dbReference type="InterPro" id="IPR003660">
    <property type="entry name" value="HAMP_dom"/>
</dbReference>
<organism evidence="6 7">
    <name type="scientific">Desulfococcus multivorans DSM 2059</name>
    <dbReference type="NCBI Taxonomy" id="1121405"/>
    <lineage>
        <taxon>Bacteria</taxon>
        <taxon>Pseudomonadati</taxon>
        <taxon>Thermodesulfobacteriota</taxon>
        <taxon>Desulfobacteria</taxon>
        <taxon>Desulfobacterales</taxon>
        <taxon>Desulfococcaceae</taxon>
        <taxon>Desulfococcus</taxon>
    </lineage>
</organism>
<dbReference type="InterPro" id="IPR043128">
    <property type="entry name" value="Rev_trsase/Diguanyl_cyclase"/>
</dbReference>
<dbReference type="eggNOG" id="COG3850">
    <property type="taxonomic scope" value="Bacteria"/>
</dbReference>
<dbReference type="STRING" id="897.B2D07_17255"/>
<evidence type="ECO:0000313" key="7">
    <source>
        <dbReference type="Proteomes" id="UP000014977"/>
    </source>
</evidence>
<dbReference type="InterPro" id="IPR000160">
    <property type="entry name" value="GGDEF_dom"/>
</dbReference>
<evidence type="ECO:0000256" key="2">
    <source>
        <dbReference type="SAM" id="MobiDB-lite"/>
    </source>
</evidence>
<reference evidence="6 7" key="1">
    <citation type="journal article" date="2013" name="Genome Announc.">
        <title>Draft genome sequences for three mercury-methylating, sulfate-reducing bacteria.</title>
        <authorList>
            <person name="Brown S.D."/>
            <person name="Hurt R.A.Jr."/>
            <person name="Gilmour C.C."/>
            <person name="Elias D.A."/>
        </authorList>
    </citation>
    <scope>NUCLEOTIDE SEQUENCE [LARGE SCALE GENOMIC DNA]</scope>
    <source>
        <strain evidence="6 7">DSM 2059</strain>
    </source>
</reference>
<dbReference type="Gene3D" id="3.30.70.270">
    <property type="match status" value="1"/>
</dbReference>
<dbReference type="EMBL" id="ATHJ01000022">
    <property type="protein sequence ID" value="EPR44613.1"/>
    <property type="molecule type" value="Genomic_DNA"/>
</dbReference>
<dbReference type="SUPFAM" id="SSF55073">
    <property type="entry name" value="Nucleotide cyclase"/>
    <property type="match status" value="1"/>
</dbReference>
<keyword evidence="3" id="KW-0812">Transmembrane</keyword>
<comment type="caution">
    <text evidence="6">The sequence shown here is derived from an EMBL/GenBank/DDBJ whole genome shotgun (WGS) entry which is preliminary data.</text>
</comment>
<dbReference type="CDD" id="cd06225">
    <property type="entry name" value="HAMP"/>
    <property type="match status" value="1"/>
</dbReference>
<dbReference type="PROSITE" id="PS50887">
    <property type="entry name" value="GGDEF"/>
    <property type="match status" value="1"/>
</dbReference>
<evidence type="ECO:0000313" key="6">
    <source>
        <dbReference type="EMBL" id="EPR44613.1"/>
    </source>
</evidence>
<dbReference type="InterPro" id="IPR050469">
    <property type="entry name" value="Diguanylate_Cyclase"/>
</dbReference>
<sequence>MRLRIEHKMILGYLPIILLIFVITIFSYRSLDELNTINRSILNEDTVLIQAVEKMGEAVLAQESYGRRYRILDNPEMLDLFRQRDREFNELVDKVRALPHQEEINIDKLLSLHRDFNALFTTSDDLANTPAGLDAGEFDKAVSDTFDRMTALLQYMHRVGKRSQYLKMEKANSIGIRSFRFTALLSTLMIIIGLASVSGITRSISRAIAELKRATEIISQGNYDCRLQVNTKDELADLAASLRVMASRLSLLERISLDSSPLTRMPGGLAIENILAQRLESSHHTAFCMLDLDNFKSYNDRYGYAKGNDVIRATAEIIKSAVAEQGSTDDFVGHIGGDDFAVITHTNRYETICRAIIKRFDETIVNFYNESDRERGCIVSKNRQGRRMTFPIMTISIAVVTHHQEQRITHIEIGEIASELKAYAKSLPGSVFVTDRREKHSEDRGAENTALKVVK</sequence>
<dbReference type="GO" id="GO:0052621">
    <property type="term" value="F:diguanylate cyclase activity"/>
    <property type="evidence" value="ECO:0007669"/>
    <property type="project" value="UniProtKB-EC"/>
</dbReference>
<dbReference type="EC" id="2.7.7.65" evidence="1"/>
<evidence type="ECO:0000259" key="4">
    <source>
        <dbReference type="PROSITE" id="PS50885"/>
    </source>
</evidence>
<dbReference type="PROSITE" id="PS50885">
    <property type="entry name" value="HAMP"/>
    <property type="match status" value="1"/>
</dbReference>
<feature type="compositionally biased region" description="Basic and acidic residues" evidence="2">
    <location>
        <begin position="436"/>
        <end position="446"/>
    </location>
</feature>
<dbReference type="InterPro" id="IPR029787">
    <property type="entry name" value="Nucleotide_cyclase"/>
</dbReference>
<keyword evidence="3" id="KW-1133">Transmembrane helix</keyword>
<gene>
    <name evidence="6" type="ORF">dsmv_1072</name>
</gene>
<dbReference type="Proteomes" id="UP000014977">
    <property type="component" value="Unassembled WGS sequence"/>
</dbReference>
<dbReference type="SMART" id="SM00267">
    <property type="entry name" value="GGDEF"/>
    <property type="match status" value="1"/>
</dbReference>
<dbReference type="SUPFAM" id="SSF158472">
    <property type="entry name" value="HAMP domain-like"/>
    <property type="match status" value="1"/>
</dbReference>
<dbReference type="AlphaFoldDB" id="S7VJ60"/>
<evidence type="ECO:0000256" key="1">
    <source>
        <dbReference type="ARBA" id="ARBA00012528"/>
    </source>
</evidence>
<dbReference type="Gene3D" id="6.10.340.10">
    <property type="match status" value="1"/>
</dbReference>
<keyword evidence="7" id="KW-1185">Reference proteome</keyword>
<feature type="region of interest" description="Disordered" evidence="2">
    <location>
        <begin position="436"/>
        <end position="455"/>
    </location>
</feature>
<dbReference type="GO" id="GO:0043709">
    <property type="term" value="P:cell adhesion involved in single-species biofilm formation"/>
    <property type="evidence" value="ECO:0007669"/>
    <property type="project" value="TreeGrafter"/>
</dbReference>
<dbReference type="GO" id="GO:0005886">
    <property type="term" value="C:plasma membrane"/>
    <property type="evidence" value="ECO:0007669"/>
    <property type="project" value="TreeGrafter"/>
</dbReference>
<dbReference type="PANTHER" id="PTHR45138:SF25">
    <property type="entry name" value="GGDEF DOMAIN PROTEIN"/>
    <property type="match status" value="1"/>
</dbReference>
<dbReference type="SMART" id="SM00304">
    <property type="entry name" value="HAMP"/>
    <property type="match status" value="1"/>
</dbReference>
<name>S7VJ60_DESML</name>
<proteinExistence type="predicted"/>
<dbReference type="RefSeq" id="WP_020875312.1">
    <property type="nucleotide sequence ID" value="NZ_ATHJ01000022.1"/>
</dbReference>
<protein>
    <recommendedName>
        <fullName evidence="1">diguanylate cyclase</fullName>
        <ecNumber evidence="1">2.7.7.65</ecNumber>
    </recommendedName>
</protein>
<feature type="domain" description="HAMP" evidence="4">
    <location>
        <begin position="202"/>
        <end position="254"/>
    </location>
</feature>